<dbReference type="InterPro" id="IPR001254">
    <property type="entry name" value="Trypsin_dom"/>
</dbReference>
<keyword evidence="4" id="KW-0720">Serine protease</keyword>
<keyword evidence="9" id="KW-1185">Reference proteome</keyword>
<dbReference type="Gene3D" id="2.40.10.10">
    <property type="entry name" value="Trypsin-like serine proteases"/>
    <property type="match status" value="1"/>
</dbReference>
<dbReference type="EMBL" id="AP029263">
    <property type="protein sequence ID" value="BFF92391.1"/>
    <property type="molecule type" value="Genomic_DNA"/>
</dbReference>
<feature type="chain" id="PRO_5043672758" description="Peptidase S1 domain-containing protein" evidence="6">
    <location>
        <begin position="23"/>
        <end position="279"/>
    </location>
</feature>
<accession>A0AAU9F9S7</accession>
<evidence type="ECO:0000256" key="4">
    <source>
        <dbReference type="ARBA" id="ARBA00022825"/>
    </source>
</evidence>
<evidence type="ECO:0000256" key="3">
    <source>
        <dbReference type="ARBA" id="ARBA00022801"/>
    </source>
</evidence>
<dbReference type="Pfam" id="PF00089">
    <property type="entry name" value="Trypsin"/>
    <property type="match status" value="1"/>
</dbReference>
<keyword evidence="5" id="KW-1015">Disulfide bond</keyword>
<sequence length="279" mass="30922">MHSLVVCLLGLWLSRGWASASGIPNCKDCRMNVIYPTVAGATRHHIPANQQIVRVINHYKRFSLEQLQRGASRTKHDSQSEDYTFIVKIKVQNSVQCSGALLAPRLVISSSSCLSGVPSSQVQILTSGGKTHTVASIEWPRSCRELKLITLRTAAAGQPIDLCTQPPKMGGNATMLMASSDLSYFGLRHSQVVSNRECKMTFLQDETVYITPNMLCLRNSQNPDKCVTEQGDALLVDRRLCGLNVYGSRCRANSPNADLYIDLTKHQTLLTQFIQKLRD</sequence>
<evidence type="ECO:0000256" key="1">
    <source>
        <dbReference type="ARBA" id="ARBA00022670"/>
    </source>
</evidence>
<evidence type="ECO:0000256" key="2">
    <source>
        <dbReference type="ARBA" id="ARBA00022729"/>
    </source>
</evidence>
<keyword evidence="2 6" id="KW-0732">Signal</keyword>
<gene>
    <name evidence="8" type="ORF">DMAD_10461</name>
</gene>
<organism evidence="8 9">
    <name type="scientific">Drosophila madeirensis</name>
    <name type="common">Fruit fly</name>
    <dbReference type="NCBI Taxonomy" id="30013"/>
    <lineage>
        <taxon>Eukaryota</taxon>
        <taxon>Metazoa</taxon>
        <taxon>Ecdysozoa</taxon>
        <taxon>Arthropoda</taxon>
        <taxon>Hexapoda</taxon>
        <taxon>Insecta</taxon>
        <taxon>Pterygota</taxon>
        <taxon>Neoptera</taxon>
        <taxon>Endopterygota</taxon>
        <taxon>Diptera</taxon>
        <taxon>Brachycera</taxon>
        <taxon>Muscomorpha</taxon>
        <taxon>Ephydroidea</taxon>
        <taxon>Drosophilidae</taxon>
        <taxon>Drosophila</taxon>
        <taxon>Sophophora</taxon>
    </lineage>
</organism>
<evidence type="ECO:0000313" key="8">
    <source>
        <dbReference type="EMBL" id="BFF92391.1"/>
    </source>
</evidence>
<dbReference type="InterPro" id="IPR050430">
    <property type="entry name" value="Peptidase_S1"/>
</dbReference>
<dbReference type="GO" id="GO:0006508">
    <property type="term" value="P:proteolysis"/>
    <property type="evidence" value="ECO:0007669"/>
    <property type="project" value="UniProtKB-KW"/>
</dbReference>
<keyword evidence="3" id="KW-0378">Hydrolase</keyword>
<feature type="domain" description="Peptidase S1" evidence="7">
    <location>
        <begin position="76"/>
        <end position="264"/>
    </location>
</feature>
<protein>
    <recommendedName>
        <fullName evidence="7">Peptidase S1 domain-containing protein</fullName>
    </recommendedName>
</protein>
<dbReference type="InterPro" id="IPR043504">
    <property type="entry name" value="Peptidase_S1_PA_chymotrypsin"/>
</dbReference>
<dbReference type="SUPFAM" id="SSF50494">
    <property type="entry name" value="Trypsin-like serine proteases"/>
    <property type="match status" value="1"/>
</dbReference>
<proteinExistence type="predicted"/>
<evidence type="ECO:0000259" key="7">
    <source>
        <dbReference type="Pfam" id="PF00089"/>
    </source>
</evidence>
<evidence type="ECO:0000313" key="9">
    <source>
        <dbReference type="Proteomes" id="UP001500889"/>
    </source>
</evidence>
<name>A0AAU9F9S7_DROMD</name>
<keyword evidence="1" id="KW-0645">Protease</keyword>
<dbReference type="PANTHER" id="PTHR24276">
    <property type="entry name" value="POLYSERASE-RELATED"/>
    <property type="match status" value="1"/>
</dbReference>
<evidence type="ECO:0000256" key="5">
    <source>
        <dbReference type="ARBA" id="ARBA00023157"/>
    </source>
</evidence>
<feature type="signal peptide" evidence="6">
    <location>
        <begin position="1"/>
        <end position="22"/>
    </location>
</feature>
<evidence type="ECO:0000256" key="6">
    <source>
        <dbReference type="SAM" id="SignalP"/>
    </source>
</evidence>
<dbReference type="Proteomes" id="UP001500889">
    <property type="component" value="Chromosome O"/>
</dbReference>
<dbReference type="InterPro" id="IPR009003">
    <property type="entry name" value="Peptidase_S1_PA"/>
</dbReference>
<dbReference type="PANTHER" id="PTHR24276:SF94">
    <property type="entry name" value="AT20289P-RELATED"/>
    <property type="match status" value="1"/>
</dbReference>
<reference evidence="8 9" key="1">
    <citation type="submission" date="2024-02" db="EMBL/GenBank/DDBJ databases">
        <title>A chromosome-level genome assembly of Drosophila madeirensis, a fruit fly species endemic to Madeira island.</title>
        <authorList>
            <person name="Tomihara K."/>
            <person name="Llopart A."/>
            <person name="Yamamoto D."/>
        </authorList>
    </citation>
    <scope>NUCLEOTIDE SEQUENCE [LARGE SCALE GENOMIC DNA]</scope>
    <source>
        <strain evidence="8 9">RF1</strain>
    </source>
</reference>
<dbReference type="GO" id="GO:0004252">
    <property type="term" value="F:serine-type endopeptidase activity"/>
    <property type="evidence" value="ECO:0007669"/>
    <property type="project" value="InterPro"/>
</dbReference>
<dbReference type="AlphaFoldDB" id="A0AAU9F9S7"/>